<feature type="domain" description="Effector-associated" evidence="1">
    <location>
        <begin position="222"/>
        <end position="307"/>
    </location>
</feature>
<accession>A0ABV3CBX8</accession>
<organism evidence="2 3">
    <name type="scientific">Streptomyces narbonensis</name>
    <dbReference type="NCBI Taxonomy" id="67333"/>
    <lineage>
        <taxon>Bacteria</taxon>
        <taxon>Bacillati</taxon>
        <taxon>Actinomycetota</taxon>
        <taxon>Actinomycetes</taxon>
        <taxon>Kitasatosporales</taxon>
        <taxon>Streptomycetaceae</taxon>
        <taxon>Streptomyces</taxon>
    </lineage>
</organism>
<proteinExistence type="predicted"/>
<reference evidence="2 3" key="1">
    <citation type="submission" date="2024-06" db="EMBL/GenBank/DDBJ databases">
        <title>The Natural Products Discovery Center: Release of the First 8490 Sequenced Strains for Exploring Actinobacteria Biosynthetic Diversity.</title>
        <authorList>
            <person name="Kalkreuter E."/>
            <person name="Kautsar S.A."/>
            <person name="Yang D."/>
            <person name="Bader C.D."/>
            <person name="Teijaro C.N."/>
            <person name="Fluegel L."/>
            <person name="Davis C.M."/>
            <person name="Simpson J.R."/>
            <person name="Lauterbach L."/>
            <person name="Steele A.D."/>
            <person name="Gui C."/>
            <person name="Meng S."/>
            <person name="Li G."/>
            <person name="Viehrig K."/>
            <person name="Ye F."/>
            <person name="Su P."/>
            <person name="Kiefer A.F."/>
            <person name="Nichols A."/>
            <person name="Cepeda A.J."/>
            <person name="Yan W."/>
            <person name="Fan B."/>
            <person name="Jiang Y."/>
            <person name="Adhikari A."/>
            <person name="Zheng C.-J."/>
            <person name="Schuster L."/>
            <person name="Cowan T.M."/>
            <person name="Smanski M.J."/>
            <person name="Chevrette M.G."/>
            <person name="De Carvalho L.P.S."/>
            <person name="Shen B."/>
        </authorList>
    </citation>
    <scope>NUCLEOTIDE SEQUENCE [LARGE SCALE GENOMIC DNA]</scope>
    <source>
        <strain evidence="2 3">NPDC045974</strain>
    </source>
</reference>
<comment type="caution">
    <text evidence="2">The sequence shown here is derived from an EMBL/GenBank/DDBJ whole genome shotgun (WGS) entry which is preliminary data.</text>
</comment>
<name>A0ABV3CBX8_9ACTN</name>
<dbReference type="EMBL" id="JBEZAE010000012">
    <property type="protein sequence ID" value="MEU7072298.1"/>
    <property type="molecule type" value="Genomic_DNA"/>
</dbReference>
<protein>
    <submittedName>
        <fullName evidence="2">Trypsin-like peptidase domain-containing protein</fullName>
    </submittedName>
</protein>
<sequence length="311" mass="33640">MNFADASRAGGMRDAAVWLSDATGFLGSGFLVTPRHVVTAAHVVVASWRSHEGVTVHHQGEQLLVREGAIEAFPEHGGTGTAYPFPDLALITLEHRDGRPYAVLAAADPEPAEQVHVWGFSTYAPDEGVHPDSLLLEVTGPIGPYIRVRGDEVKDGMSGGMVMRAGTGEVCGVLKGSRDYDSPRGGWITPVSALRAWLADLLPEPRTAPPEPEAFPDTMRVVAALQGLPDAEDPDFRRQILRLMGEELGLTTAFQAAYRPHPRDHLLEIVHRCRSHRNPRLAYRALGQAVESLRPDESAVHELRAALGGVA</sequence>
<evidence type="ECO:0000259" key="1">
    <source>
        <dbReference type="Pfam" id="PF19956"/>
    </source>
</evidence>
<dbReference type="InterPro" id="IPR045431">
    <property type="entry name" value="EAD2"/>
</dbReference>
<evidence type="ECO:0000313" key="3">
    <source>
        <dbReference type="Proteomes" id="UP001551329"/>
    </source>
</evidence>
<dbReference type="SUPFAM" id="SSF50494">
    <property type="entry name" value="Trypsin-like serine proteases"/>
    <property type="match status" value="1"/>
</dbReference>
<dbReference type="RefSeq" id="WP_358477602.1">
    <property type="nucleotide sequence ID" value="NZ_JBEZAE010000012.1"/>
</dbReference>
<gene>
    <name evidence="2" type="ORF">AB0A88_19445</name>
</gene>
<dbReference type="InterPro" id="IPR043504">
    <property type="entry name" value="Peptidase_S1_PA_chymotrypsin"/>
</dbReference>
<dbReference type="InterPro" id="IPR009003">
    <property type="entry name" value="Peptidase_S1_PA"/>
</dbReference>
<dbReference type="Pfam" id="PF19956">
    <property type="entry name" value="EAD2"/>
    <property type="match status" value="1"/>
</dbReference>
<keyword evidence="3" id="KW-1185">Reference proteome</keyword>
<evidence type="ECO:0000313" key="2">
    <source>
        <dbReference type="EMBL" id="MEU7072298.1"/>
    </source>
</evidence>
<dbReference type="Gene3D" id="2.40.10.10">
    <property type="entry name" value="Trypsin-like serine proteases"/>
    <property type="match status" value="1"/>
</dbReference>
<dbReference type="Pfam" id="PF13365">
    <property type="entry name" value="Trypsin_2"/>
    <property type="match status" value="1"/>
</dbReference>
<dbReference type="Proteomes" id="UP001551329">
    <property type="component" value="Unassembled WGS sequence"/>
</dbReference>